<sequence>MSAFITFTVSLSHAITIGISMRCPVLICWFFPPSLSALRLDRKGLQENKQAHTAYALVIPSLLCALKGDREQYLLAISAVLFLEPPVALRLYMVYKGATGYNVILKESR</sequence>
<reference evidence="1" key="2">
    <citation type="submission" date="2017-11" db="EMBL/GenBank/DDBJ databases">
        <title>Coralsnake Venomics: Analyses of Venom Gland Transcriptomes and Proteomes of Six Brazilian Taxa.</title>
        <authorList>
            <person name="Aird S.D."/>
            <person name="Jorge da Silva N."/>
            <person name="Qiu L."/>
            <person name="Villar-Briones A."/>
            <person name="Aparecida-Saddi V."/>
            <person name="Campos-Telles M.P."/>
            <person name="Grau M."/>
            <person name="Mikheyev A.S."/>
        </authorList>
    </citation>
    <scope>NUCLEOTIDE SEQUENCE</scope>
    <source>
        <tissue evidence="1">Venom_gland</tissue>
    </source>
</reference>
<evidence type="ECO:0000313" key="1">
    <source>
        <dbReference type="EMBL" id="LAB45493.1"/>
    </source>
</evidence>
<accession>A0A2D4NKH5</accession>
<protein>
    <submittedName>
        <fullName evidence="1">Uncharacterized protein</fullName>
    </submittedName>
</protein>
<organism evidence="1">
    <name type="scientific">Micrurus spixii</name>
    <name type="common">Amazon coral snake</name>
    <dbReference type="NCBI Taxonomy" id="129469"/>
    <lineage>
        <taxon>Eukaryota</taxon>
        <taxon>Metazoa</taxon>
        <taxon>Chordata</taxon>
        <taxon>Craniata</taxon>
        <taxon>Vertebrata</taxon>
        <taxon>Euteleostomi</taxon>
        <taxon>Lepidosauria</taxon>
        <taxon>Squamata</taxon>
        <taxon>Bifurcata</taxon>
        <taxon>Unidentata</taxon>
        <taxon>Episquamata</taxon>
        <taxon>Toxicofera</taxon>
        <taxon>Serpentes</taxon>
        <taxon>Colubroidea</taxon>
        <taxon>Elapidae</taxon>
        <taxon>Elapinae</taxon>
        <taxon>Micrurus</taxon>
    </lineage>
</organism>
<dbReference type="AlphaFoldDB" id="A0A2D4NKH5"/>
<dbReference type="EMBL" id="IACM01175544">
    <property type="protein sequence ID" value="LAB45493.1"/>
    <property type="molecule type" value="Transcribed_RNA"/>
</dbReference>
<proteinExistence type="predicted"/>
<name>A0A2D4NKH5_9SAUR</name>
<reference evidence="1" key="1">
    <citation type="submission" date="2017-07" db="EMBL/GenBank/DDBJ databases">
        <authorList>
            <person name="Mikheyev A."/>
            <person name="Grau M."/>
        </authorList>
    </citation>
    <scope>NUCLEOTIDE SEQUENCE</scope>
    <source>
        <tissue evidence="1">Venom_gland</tissue>
    </source>
</reference>